<dbReference type="InterPro" id="IPR008207">
    <property type="entry name" value="Sig_transdc_His_kin_Hpt_dom"/>
</dbReference>
<evidence type="ECO:0000259" key="6">
    <source>
        <dbReference type="PROSITE" id="PS50110"/>
    </source>
</evidence>
<feature type="modified residue" description="4-aspartylphosphate" evidence="5">
    <location>
        <position position="304"/>
    </location>
</feature>
<gene>
    <name evidence="9" type="ORF">SCD_n01469</name>
</gene>
<evidence type="ECO:0000313" key="10">
    <source>
        <dbReference type="Proteomes" id="UP000015559"/>
    </source>
</evidence>
<dbReference type="PANTHER" id="PTHR45138:SF9">
    <property type="entry name" value="DIGUANYLATE CYCLASE DGCM-RELATED"/>
    <property type="match status" value="1"/>
</dbReference>
<feature type="modified residue" description="4-aspartylphosphate" evidence="5">
    <location>
        <position position="178"/>
    </location>
</feature>
<feature type="domain" description="Response regulatory" evidence="6">
    <location>
        <begin position="255"/>
        <end position="371"/>
    </location>
</feature>
<dbReference type="PROSITE" id="PS50894">
    <property type="entry name" value="HPT"/>
    <property type="match status" value="1"/>
</dbReference>
<dbReference type="PROSITE" id="PS50110">
    <property type="entry name" value="RESPONSE_REGULATORY"/>
    <property type="match status" value="2"/>
</dbReference>
<proteinExistence type="predicted"/>
<dbReference type="EMBL" id="AP013066">
    <property type="protein sequence ID" value="BAN35292.1"/>
    <property type="molecule type" value="Genomic_DNA"/>
</dbReference>
<dbReference type="PROSITE" id="PS50887">
    <property type="entry name" value="GGDEF"/>
    <property type="match status" value="1"/>
</dbReference>
<dbReference type="Gene3D" id="3.30.70.270">
    <property type="match status" value="1"/>
</dbReference>
<dbReference type="GO" id="GO:0005886">
    <property type="term" value="C:plasma membrane"/>
    <property type="evidence" value="ECO:0007669"/>
    <property type="project" value="TreeGrafter"/>
</dbReference>
<dbReference type="Pfam" id="PF00990">
    <property type="entry name" value="GGDEF"/>
    <property type="match status" value="1"/>
</dbReference>
<dbReference type="SUPFAM" id="SSF47226">
    <property type="entry name" value="Histidine-containing phosphotransfer domain, HPT domain"/>
    <property type="match status" value="1"/>
</dbReference>
<dbReference type="SUPFAM" id="SSF52172">
    <property type="entry name" value="CheY-like"/>
    <property type="match status" value="2"/>
</dbReference>
<protein>
    <recommendedName>
        <fullName evidence="1">diguanylate cyclase</fullName>
        <ecNumber evidence="1">2.7.7.65</ecNumber>
    </recommendedName>
</protein>
<organism evidence="9 10">
    <name type="scientific">Sulfuricella denitrificans (strain DSM 22764 / NBRC 105220 / skB26)</name>
    <dbReference type="NCBI Taxonomy" id="1163617"/>
    <lineage>
        <taxon>Bacteria</taxon>
        <taxon>Pseudomonadati</taxon>
        <taxon>Pseudomonadota</taxon>
        <taxon>Betaproteobacteria</taxon>
        <taxon>Nitrosomonadales</taxon>
        <taxon>Sulfuricellaceae</taxon>
        <taxon>Sulfuricella</taxon>
    </lineage>
</organism>
<feature type="domain" description="Response regulatory" evidence="6">
    <location>
        <begin position="129"/>
        <end position="246"/>
    </location>
</feature>
<dbReference type="GO" id="GO:0052621">
    <property type="term" value="F:diguanylate cyclase activity"/>
    <property type="evidence" value="ECO:0007669"/>
    <property type="project" value="UniProtKB-EC"/>
</dbReference>
<evidence type="ECO:0000256" key="2">
    <source>
        <dbReference type="ARBA" id="ARBA00023012"/>
    </source>
</evidence>
<evidence type="ECO:0000256" key="1">
    <source>
        <dbReference type="ARBA" id="ARBA00012528"/>
    </source>
</evidence>
<dbReference type="NCBIfam" id="TIGR00254">
    <property type="entry name" value="GGDEF"/>
    <property type="match status" value="1"/>
</dbReference>
<dbReference type="InterPro" id="IPR011006">
    <property type="entry name" value="CheY-like_superfamily"/>
</dbReference>
<dbReference type="HOGENOM" id="CLU_000445_11_28_4"/>
<dbReference type="InterPro" id="IPR000160">
    <property type="entry name" value="GGDEF_dom"/>
</dbReference>
<dbReference type="GO" id="GO:1902201">
    <property type="term" value="P:negative regulation of bacterial-type flagellum-dependent cell motility"/>
    <property type="evidence" value="ECO:0007669"/>
    <property type="project" value="TreeGrafter"/>
</dbReference>
<dbReference type="SMART" id="SM00267">
    <property type="entry name" value="GGDEF"/>
    <property type="match status" value="1"/>
</dbReference>
<feature type="domain" description="GGDEF" evidence="7">
    <location>
        <begin position="411"/>
        <end position="543"/>
    </location>
</feature>
<reference evidence="9 10" key="1">
    <citation type="journal article" date="2012" name="Appl. Environ. Microbiol.">
        <title>Draft genome sequence of a psychrotolerant sulfur-oxidizing bacterium, Sulfuricella denitrificans skB26, and proteomic insights into cold adaptation.</title>
        <authorList>
            <person name="Watanabe T."/>
            <person name="Kojima H."/>
            <person name="Fukui M."/>
        </authorList>
    </citation>
    <scope>NUCLEOTIDE SEQUENCE [LARGE SCALE GENOMIC DNA]</scope>
    <source>
        <strain evidence="10">skB26</strain>
    </source>
</reference>
<evidence type="ECO:0000313" key="9">
    <source>
        <dbReference type="EMBL" id="BAN35292.1"/>
    </source>
</evidence>
<dbReference type="Pfam" id="PF01627">
    <property type="entry name" value="Hpt"/>
    <property type="match status" value="1"/>
</dbReference>
<dbReference type="eggNOG" id="COG3706">
    <property type="taxonomic scope" value="Bacteria"/>
</dbReference>
<dbReference type="Proteomes" id="UP000015559">
    <property type="component" value="Chromosome"/>
</dbReference>
<dbReference type="GO" id="GO:0004672">
    <property type="term" value="F:protein kinase activity"/>
    <property type="evidence" value="ECO:0007669"/>
    <property type="project" value="UniProtKB-ARBA"/>
</dbReference>
<dbReference type="GO" id="GO:0000160">
    <property type="term" value="P:phosphorelay signal transduction system"/>
    <property type="evidence" value="ECO:0007669"/>
    <property type="project" value="UniProtKB-KW"/>
</dbReference>
<dbReference type="Gene3D" id="1.20.120.160">
    <property type="entry name" value="HPT domain"/>
    <property type="match status" value="1"/>
</dbReference>
<dbReference type="Pfam" id="PF00072">
    <property type="entry name" value="Response_reg"/>
    <property type="match status" value="2"/>
</dbReference>
<dbReference type="AlphaFoldDB" id="S6B3T2"/>
<dbReference type="InterPro" id="IPR036641">
    <property type="entry name" value="HPT_dom_sf"/>
</dbReference>
<evidence type="ECO:0000259" key="7">
    <source>
        <dbReference type="PROSITE" id="PS50887"/>
    </source>
</evidence>
<keyword evidence="2" id="KW-0902">Two-component regulatory system</keyword>
<dbReference type="CDD" id="cd00156">
    <property type="entry name" value="REC"/>
    <property type="match status" value="2"/>
</dbReference>
<feature type="domain" description="HPt" evidence="8">
    <location>
        <begin position="1"/>
        <end position="104"/>
    </location>
</feature>
<dbReference type="InterPro" id="IPR050469">
    <property type="entry name" value="Diguanylate_Cyclase"/>
</dbReference>
<dbReference type="eggNOG" id="COG0745">
    <property type="taxonomic scope" value="Bacteria"/>
</dbReference>
<dbReference type="InterPro" id="IPR029787">
    <property type="entry name" value="Nucleotide_cyclase"/>
</dbReference>
<dbReference type="SUPFAM" id="SSF55073">
    <property type="entry name" value="Nucleotide cyclase"/>
    <property type="match status" value="1"/>
</dbReference>
<name>S6B3T2_SULDS</name>
<feature type="modified residue" description="Phosphohistidine" evidence="4">
    <location>
        <position position="47"/>
    </location>
</feature>
<evidence type="ECO:0000256" key="5">
    <source>
        <dbReference type="PROSITE-ProRule" id="PRU00169"/>
    </source>
</evidence>
<dbReference type="FunFam" id="3.30.70.270:FF:000001">
    <property type="entry name" value="Diguanylate cyclase domain protein"/>
    <property type="match status" value="1"/>
</dbReference>
<dbReference type="SMART" id="SM00448">
    <property type="entry name" value="REC"/>
    <property type="match status" value="2"/>
</dbReference>
<dbReference type="InterPro" id="IPR043128">
    <property type="entry name" value="Rev_trsase/Diguanyl_cyclase"/>
</dbReference>
<keyword evidence="10" id="KW-1185">Reference proteome</keyword>
<sequence length="543" mass="60066">MQEKMRVLREVYAAQLPEKIRQIEEACSGYQSRLDEETLHALHLMVHSLTGSGATFGFAELSQVARVLEEYLKNIVNQKSSANAENFAEIHQQIVALKQAASSSDSPPYVSPDLMATSSAAVGPANEKLVYLVEDETDQAREIALQLGYFGYEVRVFKRLDDFLQAMKSTRNVLVLMDIAFPEDSMGGVNAMREIQQGRDEPVPVMFISALDDVTARLEAVRTGGLAYFSKPVSIGDLVDKLDELTSPVPPEPFRVLIVDDSTSLANYHSAVLEQAGMDVKVVNNPMEVLGPLREFSPDLILMDIYMPECSGLEIASVIRQLDSFVSIPIVYLSAEKDLDKQLSAMSLGGDDFLTKPIKAEHLVSSVASRIQRSRLLHSFMVRDSLTGLLNHTAIKDQLEREMARAKRLKVPLTYAMIDIDHFKQVNDSYGHPAGDRVIKSLSRLLKQRLRETDVVGRYGGEEFAVIMSETDGPAGIKVMDELRDAFSRLKHLADGKEFSVTFSCGIAEVVHFGDAINLGDSADKALYEAKHAGRNRVVLARG</sequence>
<dbReference type="Gene3D" id="3.40.50.2300">
    <property type="match status" value="2"/>
</dbReference>
<dbReference type="eggNOG" id="COG2198">
    <property type="taxonomic scope" value="Bacteria"/>
</dbReference>
<evidence type="ECO:0000259" key="8">
    <source>
        <dbReference type="PROSITE" id="PS50894"/>
    </source>
</evidence>
<dbReference type="EC" id="2.7.7.65" evidence="1"/>
<comment type="catalytic activity">
    <reaction evidence="3">
        <text>2 GTP = 3',3'-c-di-GMP + 2 diphosphate</text>
        <dbReference type="Rhea" id="RHEA:24898"/>
        <dbReference type="ChEBI" id="CHEBI:33019"/>
        <dbReference type="ChEBI" id="CHEBI:37565"/>
        <dbReference type="ChEBI" id="CHEBI:58805"/>
        <dbReference type="EC" id="2.7.7.65"/>
    </reaction>
</comment>
<dbReference type="CDD" id="cd01949">
    <property type="entry name" value="GGDEF"/>
    <property type="match status" value="1"/>
</dbReference>
<dbReference type="STRING" id="1163617.SCD_n01469"/>
<keyword evidence="5" id="KW-0597">Phosphoprotein</keyword>
<dbReference type="GO" id="GO:0043709">
    <property type="term" value="P:cell adhesion involved in single-species biofilm formation"/>
    <property type="evidence" value="ECO:0007669"/>
    <property type="project" value="TreeGrafter"/>
</dbReference>
<accession>S6B3T2</accession>
<dbReference type="PANTHER" id="PTHR45138">
    <property type="entry name" value="REGULATORY COMPONENTS OF SENSORY TRANSDUCTION SYSTEM"/>
    <property type="match status" value="1"/>
</dbReference>
<evidence type="ECO:0000256" key="3">
    <source>
        <dbReference type="ARBA" id="ARBA00034247"/>
    </source>
</evidence>
<dbReference type="KEGG" id="sdr:SCD_n01469"/>
<evidence type="ECO:0000256" key="4">
    <source>
        <dbReference type="PROSITE-ProRule" id="PRU00110"/>
    </source>
</evidence>
<dbReference type="InterPro" id="IPR001789">
    <property type="entry name" value="Sig_transdc_resp-reg_receiver"/>
</dbReference>